<dbReference type="InterPro" id="IPR023485">
    <property type="entry name" value="Ptyr_pPase"/>
</dbReference>
<dbReference type="EC" id="3.1.3.48" evidence="2"/>
<dbReference type="Proteomes" id="UP000264779">
    <property type="component" value="Unassembled WGS sequence"/>
</dbReference>
<dbReference type="AlphaFoldDB" id="A0A350P2B6"/>
<dbReference type="CDD" id="cd16343">
    <property type="entry name" value="LMWPTP"/>
    <property type="match status" value="1"/>
</dbReference>
<feature type="active site" evidence="5">
    <location>
        <position position="20"/>
    </location>
</feature>
<evidence type="ECO:0000313" key="7">
    <source>
        <dbReference type="EMBL" id="HAW75433.1"/>
    </source>
</evidence>
<reference evidence="9 10" key="1">
    <citation type="journal article" date="2018" name="Nat. Biotechnol.">
        <title>A standardized bacterial taxonomy based on genome phylogeny substantially revises the tree of life.</title>
        <authorList>
            <person name="Parks D.H."/>
            <person name="Chuvochina M."/>
            <person name="Waite D.W."/>
            <person name="Rinke C."/>
            <person name="Skarshewski A."/>
            <person name="Chaumeil P.A."/>
            <person name="Hugenholtz P."/>
        </authorList>
    </citation>
    <scope>NUCLEOTIDE SEQUENCE [LARGE SCALE GENOMIC DNA]</scope>
    <source>
        <strain evidence="8">UBA11621</strain>
        <strain evidence="7">UBA11978</strain>
    </source>
</reference>
<name>A0A350P2B6_9ALTE</name>
<dbReference type="PANTHER" id="PTHR11717:SF7">
    <property type="entry name" value="LOW MOLECULAR WEIGHT PHOSPHOTYROSINE PROTEIN PHOSPHATASE"/>
    <property type="match status" value="1"/>
</dbReference>
<feature type="active site" description="Proton donor" evidence="5">
    <location>
        <position position="128"/>
    </location>
</feature>
<dbReference type="EMBL" id="DNAN01000236">
    <property type="protein sequence ID" value="HAW75433.1"/>
    <property type="molecule type" value="Genomic_DNA"/>
</dbReference>
<dbReference type="STRING" id="589873.EP12_07170"/>
<sequence>MSLMSDKIAVLFVCLGNICRSPTAEAVFKKKAHDAGLDLIIDSAGTHGYHIGSPPDKRSQSAGTDRGYSFSGLKCRRVDDDDFEKFDYILSMDNSNLKNLHGMSPSEHHHKIHLFLSFCDSTEEEVPDPYYGGKGGFELVLDLIEHASDGLISHIKAQS</sequence>
<evidence type="ECO:0000259" key="6">
    <source>
        <dbReference type="SMART" id="SM00226"/>
    </source>
</evidence>
<comment type="similarity">
    <text evidence="1">Belongs to the low molecular weight phosphotyrosine protein phosphatase family.</text>
</comment>
<dbReference type="GO" id="GO:0004725">
    <property type="term" value="F:protein tyrosine phosphatase activity"/>
    <property type="evidence" value="ECO:0007669"/>
    <property type="project" value="UniProtKB-EC"/>
</dbReference>
<dbReference type="FunFam" id="3.40.50.2300:FF:000113">
    <property type="entry name" value="Low molecular weight protein-tyrosine-phosphatase"/>
    <property type="match status" value="1"/>
</dbReference>
<accession>A0A350P2B6</accession>
<protein>
    <recommendedName>
        <fullName evidence="2">protein-tyrosine-phosphatase</fullName>
        <ecNumber evidence="2">3.1.3.48</ecNumber>
    </recommendedName>
</protein>
<feature type="active site" description="Nucleophile" evidence="5">
    <location>
        <position position="14"/>
    </location>
</feature>
<dbReference type="PRINTS" id="PR00719">
    <property type="entry name" value="LMWPTPASE"/>
</dbReference>
<evidence type="ECO:0000256" key="2">
    <source>
        <dbReference type="ARBA" id="ARBA00013064"/>
    </source>
</evidence>
<evidence type="ECO:0000256" key="5">
    <source>
        <dbReference type="PIRSR" id="PIRSR617867-1"/>
    </source>
</evidence>
<dbReference type="SMART" id="SM00226">
    <property type="entry name" value="LMWPc"/>
    <property type="match status" value="1"/>
</dbReference>
<evidence type="ECO:0000313" key="9">
    <source>
        <dbReference type="Proteomes" id="UP000263517"/>
    </source>
</evidence>
<feature type="domain" description="Phosphotyrosine protein phosphatase I" evidence="6">
    <location>
        <begin position="8"/>
        <end position="154"/>
    </location>
</feature>
<evidence type="ECO:0000256" key="4">
    <source>
        <dbReference type="ARBA" id="ARBA00022912"/>
    </source>
</evidence>
<keyword evidence="3" id="KW-0378">Hydrolase</keyword>
<evidence type="ECO:0000313" key="8">
    <source>
        <dbReference type="EMBL" id="HBU51545.1"/>
    </source>
</evidence>
<dbReference type="Pfam" id="PF01451">
    <property type="entry name" value="LMWPc"/>
    <property type="match status" value="1"/>
</dbReference>
<evidence type="ECO:0000256" key="1">
    <source>
        <dbReference type="ARBA" id="ARBA00011063"/>
    </source>
</evidence>
<organism evidence="7 9">
    <name type="scientific">Alteromonas australica</name>
    <dbReference type="NCBI Taxonomy" id="589873"/>
    <lineage>
        <taxon>Bacteria</taxon>
        <taxon>Pseudomonadati</taxon>
        <taxon>Pseudomonadota</taxon>
        <taxon>Gammaproteobacteria</taxon>
        <taxon>Alteromonadales</taxon>
        <taxon>Alteromonadaceae</taxon>
        <taxon>Alteromonas/Salinimonas group</taxon>
        <taxon>Alteromonas</taxon>
    </lineage>
</organism>
<dbReference type="Proteomes" id="UP000263517">
    <property type="component" value="Unassembled WGS sequence"/>
</dbReference>
<dbReference type="Gene3D" id="3.40.50.2300">
    <property type="match status" value="1"/>
</dbReference>
<proteinExistence type="inferred from homology"/>
<dbReference type="PANTHER" id="PTHR11717">
    <property type="entry name" value="LOW MOLECULAR WEIGHT PROTEIN TYROSINE PHOSPHATASE"/>
    <property type="match status" value="1"/>
</dbReference>
<dbReference type="InterPro" id="IPR017867">
    <property type="entry name" value="Tyr_phospatase_low_mol_wt"/>
</dbReference>
<dbReference type="EMBL" id="DONK01000141">
    <property type="protein sequence ID" value="HBU51545.1"/>
    <property type="molecule type" value="Genomic_DNA"/>
</dbReference>
<evidence type="ECO:0000313" key="10">
    <source>
        <dbReference type="Proteomes" id="UP000264779"/>
    </source>
</evidence>
<dbReference type="SUPFAM" id="SSF52788">
    <property type="entry name" value="Phosphotyrosine protein phosphatases I"/>
    <property type="match status" value="1"/>
</dbReference>
<keyword evidence="4" id="KW-0904">Protein phosphatase</keyword>
<dbReference type="InterPro" id="IPR050438">
    <property type="entry name" value="LMW_PTPase"/>
</dbReference>
<evidence type="ECO:0000256" key="3">
    <source>
        <dbReference type="ARBA" id="ARBA00022801"/>
    </source>
</evidence>
<gene>
    <name evidence="7" type="ORF">DCW74_06820</name>
    <name evidence="8" type="ORF">DEB45_09825</name>
</gene>
<comment type="caution">
    <text evidence="7">The sequence shown here is derived from an EMBL/GenBank/DDBJ whole genome shotgun (WGS) entry which is preliminary data.</text>
</comment>
<dbReference type="InterPro" id="IPR036196">
    <property type="entry name" value="Ptyr_pPase_sf"/>
</dbReference>